<feature type="domain" description="MoaF-like" evidence="1">
    <location>
        <begin position="15"/>
        <end position="106"/>
    </location>
</feature>
<dbReference type="Proteomes" id="UP000448575">
    <property type="component" value="Unassembled WGS sequence"/>
</dbReference>
<reference evidence="2 3" key="1">
    <citation type="submission" date="2019-12" db="EMBL/GenBank/DDBJ databases">
        <title>Novel species isolated from a subtropical stream in China.</title>
        <authorList>
            <person name="Lu H."/>
        </authorList>
    </citation>
    <scope>NUCLEOTIDE SEQUENCE [LARGE SCALE GENOMIC DNA]</scope>
    <source>
        <strain evidence="2 3">DS3</strain>
    </source>
</reference>
<dbReference type="InterPro" id="IPR053892">
    <property type="entry name" value="MoaF-like"/>
</dbReference>
<name>A0A6N9HDP8_9BURK</name>
<sequence>MNQLSSPALANQYPIGMVFDVTFEEFSARLTTLPHSRMQFHIDNGVYAKTEVVKMAADCIRTGVFLVSWTESNGATVVHVEDFVENKIYSHATLPDGTFLRMHGAMNIVDQGN</sequence>
<accession>A0A6N9HDP8</accession>
<evidence type="ECO:0000313" key="2">
    <source>
        <dbReference type="EMBL" id="MYN01163.1"/>
    </source>
</evidence>
<dbReference type="RefSeq" id="WP_161024179.1">
    <property type="nucleotide sequence ID" value="NZ_WWCJ01000002.1"/>
</dbReference>
<dbReference type="Gene3D" id="2.40.128.20">
    <property type="match status" value="1"/>
</dbReference>
<dbReference type="AlphaFoldDB" id="A0A6N9HDP8"/>
<dbReference type="EMBL" id="WWCJ01000002">
    <property type="protein sequence ID" value="MYN01163.1"/>
    <property type="molecule type" value="Genomic_DNA"/>
</dbReference>
<dbReference type="InterPro" id="IPR012674">
    <property type="entry name" value="Calycin"/>
</dbReference>
<organism evidence="2 3">
    <name type="scientific">Pseudoduganella guangdongensis</name>
    <dbReference type="NCBI Taxonomy" id="2692179"/>
    <lineage>
        <taxon>Bacteria</taxon>
        <taxon>Pseudomonadati</taxon>
        <taxon>Pseudomonadota</taxon>
        <taxon>Betaproteobacteria</taxon>
        <taxon>Burkholderiales</taxon>
        <taxon>Oxalobacteraceae</taxon>
        <taxon>Telluria group</taxon>
        <taxon>Pseudoduganella</taxon>
    </lineage>
</organism>
<keyword evidence="3" id="KW-1185">Reference proteome</keyword>
<proteinExistence type="predicted"/>
<evidence type="ECO:0000259" key="1">
    <source>
        <dbReference type="Pfam" id="PF22036"/>
    </source>
</evidence>
<protein>
    <recommendedName>
        <fullName evidence="1">MoaF-like domain-containing protein</fullName>
    </recommendedName>
</protein>
<evidence type="ECO:0000313" key="3">
    <source>
        <dbReference type="Proteomes" id="UP000448575"/>
    </source>
</evidence>
<comment type="caution">
    <text evidence="2">The sequence shown here is derived from an EMBL/GenBank/DDBJ whole genome shotgun (WGS) entry which is preliminary data.</text>
</comment>
<gene>
    <name evidence="2" type="ORF">GTP41_03525</name>
</gene>
<dbReference type="Pfam" id="PF22036">
    <property type="entry name" value="MoaF_like"/>
    <property type="match status" value="1"/>
</dbReference>